<sequence>MSSQAMTAYGAQALRNAVKEMVLSLTPVHRESEKVLSTQTSTLPAEPHLDGLFPLVTPAWKNLVEGHVEKWREDLYTSEIRYNLEEDDGFNFLETIVEAFERSEQVSRSISRMTQPWAIAMPERHAELCSISTEQWKFGFFQSPFLTDQMWKIIKNWAYGERRCQPRVETNFHPRRHMVAKVFGMLRSLDIADEIEGPYFDDMKKWARSCWTSPWTPHHHKDPIEFMAYLRSVVNRETNRNMHILPTDQLQKVADIIENVFLQAKASVLVNRWAVYVSL</sequence>
<dbReference type="Proteomes" id="UP001383192">
    <property type="component" value="Unassembled WGS sequence"/>
</dbReference>
<keyword evidence="2" id="KW-1185">Reference proteome</keyword>
<dbReference type="InterPro" id="IPR016159">
    <property type="entry name" value="Cullin_repeat-like_dom_sf"/>
</dbReference>
<evidence type="ECO:0000313" key="1">
    <source>
        <dbReference type="EMBL" id="KAK7025305.1"/>
    </source>
</evidence>
<dbReference type="AlphaFoldDB" id="A0AAW0BGB8"/>
<name>A0AAW0BGB8_9AGAR</name>
<evidence type="ECO:0000313" key="2">
    <source>
        <dbReference type="Proteomes" id="UP001383192"/>
    </source>
</evidence>
<gene>
    <name evidence="1" type="ORF">VNI00_016087</name>
</gene>
<dbReference type="EMBL" id="JAYKXP010000117">
    <property type="protein sequence ID" value="KAK7025305.1"/>
    <property type="molecule type" value="Genomic_DNA"/>
</dbReference>
<comment type="caution">
    <text evidence="1">The sequence shown here is derived from an EMBL/GenBank/DDBJ whole genome shotgun (WGS) entry which is preliminary data.</text>
</comment>
<proteinExistence type="predicted"/>
<dbReference type="SUPFAM" id="SSF74788">
    <property type="entry name" value="Cullin repeat-like"/>
    <property type="match status" value="1"/>
</dbReference>
<reference evidence="1 2" key="1">
    <citation type="submission" date="2024-01" db="EMBL/GenBank/DDBJ databases">
        <title>A draft genome for a cacao thread blight-causing isolate of Paramarasmius palmivorus.</title>
        <authorList>
            <person name="Baruah I.K."/>
            <person name="Bukari Y."/>
            <person name="Amoako-Attah I."/>
            <person name="Meinhardt L.W."/>
            <person name="Bailey B.A."/>
            <person name="Cohen S.P."/>
        </authorList>
    </citation>
    <scope>NUCLEOTIDE SEQUENCE [LARGE SCALE GENOMIC DNA]</scope>
    <source>
        <strain evidence="1 2">GH-12</strain>
    </source>
</reference>
<organism evidence="1 2">
    <name type="scientific">Paramarasmius palmivorus</name>
    <dbReference type="NCBI Taxonomy" id="297713"/>
    <lineage>
        <taxon>Eukaryota</taxon>
        <taxon>Fungi</taxon>
        <taxon>Dikarya</taxon>
        <taxon>Basidiomycota</taxon>
        <taxon>Agaricomycotina</taxon>
        <taxon>Agaricomycetes</taxon>
        <taxon>Agaricomycetidae</taxon>
        <taxon>Agaricales</taxon>
        <taxon>Marasmiineae</taxon>
        <taxon>Marasmiaceae</taxon>
        <taxon>Paramarasmius</taxon>
    </lineage>
</organism>
<accession>A0AAW0BGB8</accession>
<protein>
    <submittedName>
        <fullName evidence="1">Uncharacterized protein</fullName>
    </submittedName>
</protein>